<dbReference type="Gene3D" id="2.40.40.20">
    <property type="match status" value="1"/>
</dbReference>
<evidence type="ECO:0000256" key="6">
    <source>
        <dbReference type="ARBA" id="ARBA00023002"/>
    </source>
</evidence>
<dbReference type="Pfam" id="PF00384">
    <property type="entry name" value="Molybdopterin"/>
    <property type="match status" value="1"/>
</dbReference>
<dbReference type="InterPro" id="IPR009010">
    <property type="entry name" value="Asp_de-COase-like_dom_sf"/>
</dbReference>
<evidence type="ECO:0000259" key="9">
    <source>
        <dbReference type="PROSITE" id="PS51669"/>
    </source>
</evidence>
<keyword evidence="7" id="KW-0408">Iron</keyword>
<dbReference type="Gene3D" id="3.40.228.10">
    <property type="entry name" value="Dimethylsulfoxide Reductase, domain 2"/>
    <property type="match status" value="1"/>
</dbReference>
<keyword evidence="3" id="KW-0500">Molybdenum</keyword>
<evidence type="ECO:0000256" key="8">
    <source>
        <dbReference type="ARBA" id="ARBA00023014"/>
    </source>
</evidence>
<keyword evidence="8" id="KW-0411">Iron-sulfur</keyword>
<organism evidence="10 11">
    <name type="scientific">Sulfurospirillum tamanense</name>
    <dbReference type="NCBI Taxonomy" id="2813362"/>
    <lineage>
        <taxon>Bacteria</taxon>
        <taxon>Pseudomonadati</taxon>
        <taxon>Campylobacterota</taxon>
        <taxon>Epsilonproteobacteria</taxon>
        <taxon>Campylobacterales</taxon>
        <taxon>Sulfurospirillaceae</taxon>
        <taxon>Sulfurospirillum</taxon>
    </lineage>
</organism>
<dbReference type="InterPro" id="IPR050612">
    <property type="entry name" value="Prok_Mopterin_Oxidored"/>
</dbReference>
<evidence type="ECO:0000256" key="3">
    <source>
        <dbReference type="ARBA" id="ARBA00022505"/>
    </source>
</evidence>
<dbReference type="PROSITE" id="PS51669">
    <property type="entry name" value="4FE4S_MOW_BIS_MGD"/>
    <property type="match status" value="1"/>
</dbReference>
<feature type="domain" description="4Fe-4S Mo/W bis-MGD-type" evidence="9">
    <location>
        <begin position="46"/>
        <end position="102"/>
    </location>
</feature>
<dbReference type="CDD" id="cd02778">
    <property type="entry name" value="MopB_CT_Thiosulfate-R-like"/>
    <property type="match status" value="1"/>
</dbReference>
<keyword evidence="11" id="KW-1185">Reference proteome</keyword>
<keyword evidence="5" id="KW-0732">Signal</keyword>
<dbReference type="SUPFAM" id="SSF50692">
    <property type="entry name" value="ADC-like"/>
    <property type="match status" value="1"/>
</dbReference>
<comment type="similarity">
    <text evidence="1">Belongs to the prokaryotic molybdopterin-containing oxidoreductase family.</text>
</comment>
<keyword evidence="6" id="KW-0560">Oxidoreductase</keyword>
<dbReference type="PROSITE" id="PS51318">
    <property type="entry name" value="TAT"/>
    <property type="match status" value="1"/>
</dbReference>
<dbReference type="Gene3D" id="2.20.25.90">
    <property type="entry name" value="ADC-like domains"/>
    <property type="match status" value="1"/>
</dbReference>
<dbReference type="InterPro" id="IPR006657">
    <property type="entry name" value="MoPterin_dinucl-bd_dom"/>
</dbReference>
<evidence type="ECO:0000256" key="7">
    <source>
        <dbReference type="ARBA" id="ARBA00023004"/>
    </source>
</evidence>
<dbReference type="SMART" id="SM00926">
    <property type="entry name" value="Molybdop_Fe4S4"/>
    <property type="match status" value="1"/>
</dbReference>
<dbReference type="InterPro" id="IPR006656">
    <property type="entry name" value="Mopterin_OxRdtase"/>
</dbReference>
<dbReference type="EMBL" id="JAFHKK010000004">
    <property type="protein sequence ID" value="MBN2963823.1"/>
    <property type="molecule type" value="Genomic_DNA"/>
</dbReference>
<dbReference type="SUPFAM" id="SSF53706">
    <property type="entry name" value="Formate dehydrogenase/DMSO reductase, domains 1-3"/>
    <property type="match status" value="1"/>
</dbReference>
<dbReference type="CDD" id="cd02755">
    <property type="entry name" value="MopB_Thiosulfate-R-like"/>
    <property type="match status" value="1"/>
</dbReference>
<reference evidence="10" key="2">
    <citation type="submission" date="2021-02" db="EMBL/GenBank/DDBJ databases">
        <authorList>
            <person name="Merkel A.Y."/>
        </authorList>
    </citation>
    <scope>NUCLEOTIDE SEQUENCE</scope>
    <source>
        <strain evidence="10">T05b</strain>
    </source>
</reference>
<evidence type="ECO:0000256" key="2">
    <source>
        <dbReference type="ARBA" id="ARBA00022485"/>
    </source>
</evidence>
<evidence type="ECO:0000256" key="1">
    <source>
        <dbReference type="ARBA" id="ARBA00010312"/>
    </source>
</evidence>
<evidence type="ECO:0000313" key="10">
    <source>
        <dbReference type="EMBL" id="MBN2963823.1"/>
    </source>
</evidence>
<dbReference type="InterPro" id="IPR006963">
    <property type="entry name" value="Mopterin_OxRdtase_4Fe-4S_dom"/>
</dbReference>
<comment type="caution">
    <text evidence="10">The sequence shown here is derived from an EMBL/GenBank/DDBJ whole genome shotgun (WGS) entry which is preliminary data.</text>
</comment>
<sequence length="780" mass="86633">MSVEISRRRFLQGSVALSIAGGAAMTSSEVFASAREKNSVNGQAVTKKVATLCEICVNKCAAYAIVENGIVTKLDPNPDFPKSRNMLCPRGNAGIDALYDPDRLKYPMIRDGKKGSGKFKRVTWDEAYQYITDKLTKILDEEKDNRSTIAFCAGEGMGEHNFKNLFTAFGSGHWLNHSTLCLATAVSGYAITIGGYGQADLQNAKYVIMAGANRAEAIVTPDTMDIFKRTTGRGAKLVCVDPRFTNTAAKSDKYLGINVGTDLAFVLALTYVVMSEEIYNKAFVENHVNDFEEYRQHILSNNYTPEWAEKITGIKAEDIREVAREFMAHAPQAIYYQGRRSTWSKDDFQLRRAQAIFTSLGGGIDVKGGICFGSNVAIKGHDAPAPLYDNAKPRIERNEAAIVGASGAWVPFRNMILEGRAEYPVRGLFIYKHNLMHNMPDSKKTEEFLKKLDLVVTIETMPSDTVMLSDVVLPECTYLERTDPATSYGGIEPAVVQRNKVVEPMFETKSVLQILKEFTNVASKPLFEITKKYDEMVQMDIEDMGEESVFEDYDLAQAFQESQEEINVHAVEKYPGAAEMLATTGVFYPNKEKYLKKLGVNDYEYYPEDKRYYSVRNGKFNTPSGKVECKVESLAARGVDAMPTWHAESQLATPQDEFRFITGRHAQFTQSATANNPALLDLIPTSYLWLNKRVAKARGIKFGDMIEVKSKVGATILPAYPTEKIGPETLFFVHGFGVTSKSMHLAHNNGGHGSSISEDGVEPVHGSVCLHDTFVSIRKV</sequence>
<keyword evidence="2" id="KW-0004">4Fe-4S</keyword>
<evidence type="ECO:0000313" key="11">
    <source>
        <dbReference type="Proteomes" id="UP000703590"/>
    </source>
</evidence>
<protein>
    <submittedName>
        <fullName evidence="10">Molybdopterin-dependent oxidoreductase</fullName>
    </submittedName>
</protein>
<evidence type="ECO:0000256" key="4">
    <source>
        <dbReference type="ARBA" id="ARBA00022723"/>
    </source>
</evidence>
<dbReference type="InterPro" id="IPR006311">
    <property type="entry name" value="TAT_signal"/>
</dbReference>
<dbReference type="Proteomes" id="UP000703590">
    <property type="component" value="Unassembled WGS sequence"/>
</dbReference>
<reference evidence="10" key="1">
    <citation type="submission" date="2021-02" db="EMBL/GenBank/DDBJ databases">
        <title>Sulfurospirillum tamanensis sp. nov.</title>
        <authorList>
            <person name="Frolova A."/>
            <person name="Merkel A."/>
            <person name="Slobodkin A."/>
        </authorList>
    </citation>
    <scope>NUCLEOTIDE SEQUENCE</scope>
    <source>
        <strain evidence="10">T05b</strain>
    </source>
</reference>
<dbReference type="PANTHER" id="PTHR43742">
    <property type="entry name" value="TRIMETHYLAMINE-N-OXIDE REDUCTASE"/>
    <property type="match status" value="1"/>
</dbReference>
<dbReference type="Gene3D" id="3.40.50.740">
    <property type="match status" value="1"/>
</dbReference>
<accession>A0ABS2WQE3</accession>
<name>A0ABS2WQE3_9BACT</name>
<keyword evidence="4" id="KW-0479">Metal-binding</keyword>
<gene>
    <name evidence="10" type="ORF">JWV37_03430</name>
</gene>
<proteinExistence type="inferred from homology"/>
<evidence type="ECO:0000256" key="5">
    <source>
        <dbReference type="ARBA" id="ARBA00022729"/>
    </source>
</evidence>
<dbReference type="Pfam" id="PF04879">
    <property type="entry name" value="Molybdop_Fe4S4"/>
    <property type="match status" value="1"/>
</dbReference>
<dbReference type="RefSeq" id="WP_205458299.1">
    <property type="nucleotide sequence ID" value="NZ_JAFHKK010000004.1"/>
</dbReference>
<dbReference type="Pfam" id="PF01568">
    <property type="entry name" value="Molydop_binding"/>
    <property type="match status" value="1"/>
</dbReference>
<dbReference type="PANTHER" id="PTHR43742:SF9">
    <property type="entry name" value="TETRATHIONATE REDUCTASE SUBUNIT A"/>
    <property type="match status" value="1"/>
</dbReference>